<feature type="transmembrane region" description="Helical" evidence="6">
    <location>
        <begin position="480"/>
        <end position="498"/>
    </location>
</feature>
<keyword evidence="4 6" id="KW-1133">Transmembrane helix</keyword>
<evidence type="ECO:0000256" key="7">
    <source>
        <dbReference type="SAM" id="SignalP"/>
    </source>
</evidence>
<evidence type="ECO:0000256" key="2">
    <source>
        <dbReference type="ARBA" id="ARBA00022692"/>
    </source>
</evidence>
<feature type="transmembrane region" description="Helical" evidence="6">
    <location>
        <begin position="250"/>
        <end position="269"/>
    </location>
</feature>
<dbReference type="EMBL" id="JABMIG020000070">
    <property type="protein sequence ID" value="KAL3795544.1"/>
    <property type="molecule type" value="Genomic_DNA"/>
</dbReference>
<keyword evidence="5 6" id="KW-0472">Membrane</keyword>
<evidence type="ECO:0000256" key="5">
    <source>
        <dbReference type="ARBA" id="ARBA00023136"/>
    </source>
</evidence>
<dbReference type="Proteomes" id="UP001516023">
    <property type="component" value="Unassembled WGS sequence"/>
</dbReference>
<evidence type="ECO:0000256" key="1">
    <source>
        <dbReference type="ARBA" id="ARBA00004141"/>
    </source>
</evidence>
<evidence type="ECO:0000256" key="6">
    <source>
        <dbReference type="SAM" id="Phobius"/>
    </source>
</evidence>
<organism evidence="9 10">
    <name type="scientific">Cyclotella cryptica</name>
    <dbReference type="NCBI Taxonomy" id="29204"/>
    <lineage>
        <taxon>Eukaryota</taxon>
        <taxon>Sar</taxon>
        <taxon>Stramenopiles</taxon>
        <taxon>Ochrophyta</taxon>
        <taxon>Bacillariophyta</taxon>
        <taxon>Coscinodiscophyceae</taxon>
        <taxon>Thalassiosirophycidae</taxon>
        <taxon>Stephanodiscales</taxon>
        <taxon>Stephanodiscaceae</taxon>
        <taxon>Cyclotella</taxon>
    </lineage>
</organism>
<comment type="caution">
    <text evidence="9">The sequence shown here is derived from an EMBL/GenBank/DDBJ whole genome shotgun (WGS) entry which is preliminary data.</text>
</comment>
<evidence type="ECO:0000313" key="9">
    <source>
        <dbReference type="EMBL" id="KAL3795544.1"/>
    </source>
</evidence>
<gene>
    <name evidence="9" type="ORF">HJC23_009257</name>
</gene>
<feature type="transmembrane region" description="Helical" evidence="6">
    <location>
        <begin position="440"/>
        <end position="460"/>
    </location>
</feature>
<keyword evidence="2 6" id="KW-0812">Transmembrane</keyword>
<proteinExistence type="predicted"/>
<feature type="signal peptide" evidence="7">
    <location>
        <begin position="1"/>
        <end position="22"/>
    </location>
</feature>
<feature type="transmembrane region" description="Helical" evidence="6">
    <location>
        <begin position="398"/>
        <end position="419"/>
    </location>
</feature>
<reference evidence="9 10" key="1">
    <citation type="journal article" date="2020" name="G3 (Bethesda)">
        <title>Improved Reference Genome for Cyclotella cryptica CCMP332, a Model for Cell Wall Morphogenesis, Salinity Adaptation, and Lipid Production in Diatoms (Bacillariophyta).</title>
        <authorList>
            <person name="Roberts W.R."/>
            <person name="Downey K.M."/>
            <person name="Ruck E.C."/>
            <person name="Traller J.C."/>
            <person name="Alverson A.J."/>
        </authorList>
    </citation>
    <scope>NUCLEOTIDE SEQUENCE [LARGE SCALE GENOMIC DNA]</scope>
    <source>
        <strain evidence="9 10">CCMP332</strain>
    </source>
</reference>
<dbReference type="InterPro" id="IPR009637">
    <property type="entry name" value="GPR107/GPR108-like"/>
</dbReference>
<dbReference type="GO" id="GO:0016020">
    <property type="term" value="C:membrane"/>
    <property type="evidence" value="ECO:0007669"/>
    <property type="project" value="UniProtKB-SubCell"/>
</dbReference>
<evidence type="ECO:0000259" key="8">
    <source>
        <dbReference type="Pfam" id="PF06814"/>
    </source>
</evidence>
<accession>A0ABD3Q6D3</accession>
<name>A0ABD3Q6D3_9STRA</name>
<keyword evidence="3 7" id="KW-0732">Signal</keyword>
<evidence type="ECO:0000256" key="3">
    <source>
        <dbReference type="ARBA" id="ARBA00022729"/>
    </source>
</evidence>
<feature type="transmembrane region" description="Helical" evidence="6">
    <location>
        <begin position="318"/>
        <end position="344"/>
    </location>
</feature>
<keyword evidence="10" id="KW-1185">Reference proteome</keyword>
<dbReference type="AlphaFoldDB" id="A0ABD3Q6D3"/>
<evidence type="ECO:0000313" key="10">
    <source>
        <dbReference type="Proteomes" id="UP001516023"/>
    </source>
</evidence>
<feature type="transmembrane region" description="Helical" evidence="6">
    <location>
        <begin position="356"/>
        <end position="378"/>
    </location>
</feature>
<sequence length="552" mass="61423">MALFSLLPLLLLLTTYNKSVEAEHRRFDGPIAAASNYIHYSEGFVVTPGYVDISELEFEAASESLSSKLFSEGVVEAEGDDGEYDDDGGYEDDADGARALEDASGGGGTFVDIVLFHEPSDCANTRYGCDWTQLGIGASDNTGNLRWCCSDDAAALGLCSGSPKQEGRLIIDPDKFMGQHKFLMVPSSGEWKRKVKDGLFKLDNKAGASGKYVLVMANCNDIIGRDLTVSGQYTWSSVHGYLPGNLFGEMYFFFLVFGCYVLLFAFYACMMRKYRDAIIPIQKWVLATIGIGLLEVFFKGGDLWVWNVDGDRFWFSLYTGVVMGVLKRAISRCLVVMLCLGWGVTCDTLGSKFKKVVMLGIVYAGTSVARDVMTVLAITENEILSVNEETEILDVVTVLTFCTSLIDVIFYLWIFDALNGTMQYLESMNQAMKLKRYLRLRLILLISVLFAIVWTVFGIVDSYNDQRMVTEEENGWVLSAVWEINYLMVLVGLSCLWVPEPGAKEYAYVMELPALGGDMEFDTTMVDSPEDDDTEDVIDNEEDLDVNRAVHT</sequence>
<evidence type="ECO:0000256" key="4">
    <source>
        <dbReference type="ARBA" id="ARBA00022989"/>
    </source>
</evidence>
<dbReference type="InterPro" id="IPR053937">
    <property type="entry name" value="GOST_TM"/>
</dbReference>
<comment type="subcellular location">
    <subcellularLocation>
        <location evidence="1">Membrane</location>
        <topology evidence="1">Multi-pass membrane protein</topology>
    </subcellularLocation>
</comment>
<feature type="domain" description="GOST seven transmembrane" evidence="8">
    <location>
        <begin position="250"/>
        <end position="499"/>
    </location>
</feature>
<dbReference type="PANTHER" id="PTHR21229:SF1">
    <property type="entry name" value="GH17801P"/>
    <property type="match status" value="1"/>
</dbReference>
<dbReference type="PANTHER" id="PTHR21229">
    <property type="entry name" value="LUNG SEVEN TRANSMEMBRANE RECEPTOR"/>
    <property type="match status" value="1"/>
</dbReference>
<protein>
    <recommendedName>
        <fullName evidence="8">GOST seven transmembrane domain-containing protein</fullName>
    </recommendedName>
</protein>
<feature type="transmembrane region" description="Helical" evidence="6">
    <location>
        <begin position="281"/>
        <end position="298"/>
    </location>
</feature>
<dbReference type="Pfam" id="PF06814">
    <property type="entry name" value="GOST_TM"/>
    <property type="match status" value="1"/>
</dbReference>
<feature type="chain" id="PRO_5044775746" description="GOST seven transmembrane domain-containing protein" evidence="7">
    <location>
        <begin position="23"/>
        <end position="552"/>
    </location>
</feature>